<evidence type="ECO:0000313" key="1">
    <source>
        <dbReference type="EMBL" id="GAA4780946.1"/>
    </source>
</evidence>
<accession>A0ABP9AG20</accession>
<keyword evidence="2" id="KW-1185">Reference proteome</keyword>
<gene>
    <name evidence="1" type="ORF">GCM10023307_01250</name>
</gene>
<dbReference type="Pfam" id="PF07920">
    <property type="entry name" value="DUF1684"/>
    <property type="match status" value="1"/>
</dbReference>
<sequence>MHAEMSIAKATVGALILALLALVGCSEKKTPAEDAAMSAAEAQYLSDENLWRIQRQEDLTAPDGWSSLIGLHWLTLKSHYVGSSARSGIRLAMGPESLGMFTRDGNRVFFTPEPGVPLTLDGEPLKGRVELKDDSTGAPSVVGFDEGKGKLTVIERAGNRALRVKHADAPTRLQFKGLEYWPPNRDWRVEATFVPHPAGTVLPIATIIGTTENTPNPGALEFQRDGKTFRIEALDPGGDTLSLIIADRTSGHETYGAGRYLDVPRPDAKGKVMIDFNRAYNPPCAFTPFATCPLPPNENRLDLAITAGEKRYGVKH</sequence>
<comment type="caution">
    <text evidence="1">The sequence shown here is derived from an EMBL/GenBank/DDBJ whole genome shotgun (WGS) entry which is preliminary data.</text>
</comment>
<dbReference type="Proteomes" id="UP001499959">
    <property type="component" value="Unassembled WGS sequence"/>
</dbReference>
<dbReference type="InterPro" id="IPR012467">
    <property type="entry name" value="DUF1684"/>
</dbReference>
<name>A0ABP9AG20_9GAMM</name>
<dbReference type="PANTHER" id="PTHR41913">
    <property type="entry name" value="DUF1684 DOMAIN-CONTAINING PROTEIN"/>
    <property type="match status" value="1"/>
</dbReference>
<evidence type="ECO:0000313" key="2">
    <source>
        <dbReference type="Proteomes" id="UP001499959"/>
    </source>
</evidence>
<dbReference type="EMBL" id="BAABJE010000001">
    <property type="protein sequence ID" value="GAA4780946.1"/>
    <property type="molecule type" value="Genomic_DNA"/>
</dbReference>
<protein>
    <submittedName>
        <fullName evidence="1">DUF1684 domain-containing protein</fullName>
    </submittedName>
</protein>
<dbReference type="PANTHER" id="PTHR41913:SF1">
    <property type="entry name" value="DUF1684 DOMAIN-CONTAINING PROTEIN"/>
    <property type="match status" value="1"/>
</dbReference>
<reference evidence="2" key="1">
    <citation type="journal article" date="2019" name="Int. J. Syst. Evol. Microbiol.">
        <title>The Global Catalogue of Microorganisms (GCM) 10K type strain sequencing project: providing services to taxonomists for standard genome sequencing and annotation.</title>
        <authorList>
            <consortium name="The Broad Institute Genomics Platform"/>
            <consortium name="The Broad Institute Genome Sequencing Center for Infectious Disease"/>
            <person name="Wu L."/>
            <person name="Ma J."/>
        </authorList>
    </citation>
    <scope>NUCLEOTIDE SEQUENCE [LARGE SCALE GENOMIC DNA]</scope>
    <source>
        <strain evidence="2">JCM 18204</strain>
    </source>
</reference>
<proteinExistence type="predicted"/>
<organism evidence="1 2">
    <name type="scientific">Lysobacter hankyongensis</name>
    <dbReference type="NCBI Taxonomy" id="1176535"/>
    <lineage>
        <taxon>Bacteria</taxon>
        <taxon>Pseudomonadati</taxon>
        <taxon>Pseudomonadota</taxon>
        <taxon>Gammaproteobacteria</taxon>
        <taxon>Lysobacterales</taxon>
        <taxon>Lysobacteraceae</taxon>
        <taxon>Lysobacter</taxon>
    </lineage>
</organism>